<dbReference type="OrthoDB" id="104509at2759"/>
<evidence type="ECO:0000259" key="1">
    <source>
        <dbReference type="Pfam" id="PF02627"/>
    </source>
</evidence>
<keyword evidence="3" id="KW-1185">Reference proteome</keyword>
<dbReference type="PANTHER" id="PTHR33570">
    <property type="entry name" value="4-CARBOXYMUCONOLACTONE DECARBOXYLASE FAMILY PROTEIN"/>
    <property type="match status" value="1"/>
</dbReference>
<dbReference type="PANTHER" id="PTHR33570:SF2">
    <property type="entry name" value="CARBOXYMUCONOLACTONE DECARBOXYLASE-LIKE DOMAIN-CONTAINING PROTEIN"/>
    <property type="match status" value="1"/>
</dbReference>
<gene>
    <name evidence="2" type="ORF">M422DRAFT_34086</name>
</gene>
<protein>
    <recommendedName>
        <fullName evidence="1">Carboxymuconolactone decarboxylase-like domain-containing protein</fullName>
    </recommendedName>
</protein>
<dbReference type="InterPro" id="IPR029032">
    <property type="entry name" value="AhpD-like"/>
</dbReference>
<dbReference type="Pfam" id="PF02627">
    <property type="entry name" value="CMD"/>
    <property type="match status" value="1"/>
</dbReference>
<dbReference type="GO" id="GO:0051920">
    <property type="term" value="F:peroxiredoxin activity"/>
    <property type="evidence" value="ECO:0007669"/>
    <property type="project" value="InterPro"/>
</dbReference>
<dbReference type="Proteomes" id="UP000054279">
    <property type="component" value="Unassembled WGS sequence"/>
</dbReference>
<dbReference type="InterPro" id="IPR003779">
    <property type="entry name" value="CMD-like"/>
</dbReference>
<proteinExistence type="predicted"/>
<organism evidence="2 3">
    <name type="scientific">Sphaerobolus stellatus (strain SS14)</name>
    <dbReference type="NCBI Taxonomy" id="990650"/>
    <lineage>
        <taxon>Eukaryota</taxon>
        <taxon>Fungi</taxon>
        <taxon>Dikarya</taxon>
        <taxon>Basidiomycota</taxon>
        <taxon>Agaricomycotina</taxon>
        <taxon>Agaricomycetes</taxon>
        <taxon>Phallomycetidae</taxon>
        <taxon>Geastrales</taxon>
        <taxon>Sphaerobolaceae</taxon>
        <taxon>Sphaerobolus</taxon>
    </lineage>
</organism>
<accession>A0A0C9U1L6</accession>
<evidence type="ECO:0000313" key="2">
    <source>
        <dbReference type="EMBL" id="KIJ36708.1"/>
    </source>
</evidence>
<evidence type="ECO:0000313" key="3">
    <source>
        <dbReference type="Proteomes" id="UP000054279"/>
    </source>
</evidence>
<dbReference type="SUPFAM" id="SSF69118">
    <property type="entry name" value="AhpD-like"/>
    <property type="match status" value="1"/>
</dbReference>
<feature type="domain" description="Carboxymuconolactone decarboxylase-like" evidence="1">
    <location>
        <begin position="57"/>
        <end position="138"/>
    </location>
</feature>
<name>A0A0C9U1L6_SPHS4</name>
<dbReference type="InterPro" id="IPR052512">
    <property type="entry name" value="4CMD/NDH-1_regulator"/>
</dbReference>
<dbReference type="AlphaFoldDB" id="A0A0C9U1L6"/>
<dbReference type="Gene3D" id="1.20.1290.10">
    <property type="entry name" value="AhpD-like"/>
    <property type="match status" value="1"/>
</dbReference>
<sequence>MSEPAQNNGRVQKDIPNAEAHAEIYYAGVQMRRKVMRDEYVDNQLTKNVSDFAQTNQQLATEIGWGTIWTRAGLDIKQRSLNTIAILASNNFPEEVSNYFRGAVNNGASELEIRETLLQSAVYSGVPTGMASFRVADETIRKLKDEGKLSK</sequence>
<dbReference type="HOGENOM" id="CLU_070025_3_2_1"/>
<dbReference type="EMBL" id="KN837175">
    <property type="protein sequence ID" value="KIJ36708.1"/>
    <property type="molecule type" value="Genomic_DNA"/>
</dbReference>
<reference evidence="2 3" key="1">
    <citation type="submission" date="2014-06" db="EMBL/GenBank/DDBJ databases">
        <title>Evolutionary Origins and Diversification of the Mycorrhizal Mutualists.</title>
        <authorList>
            <consortium name="DOE Joint Genome Institute"/>
            <consortium name="Mycorrhizal Genomics Consortium"/>
            <person name="Kohler A."/>
            <person name="Kuo A."/>
            <person name="Nagy L.G."/>
            <person name="Floudas D."/>
            <person name="Copeland A."/>
            <person name="Barry K.W."/>
            <person name="Cichocki N."/>
            <person name="Veneault-Fourrey C."/>
            <person name="LaButti K."/>
            <person name="Lindquist E.A."/>
            <person name="Lipzen A."/>
            <person name="Lundell T."/>
            <person name="Morin E."/>
            <person name="Murat C."/>
            <person name="Riley R."/>
            <person name="Ohm R."/>
            <person name="Sun H."/>
            <person name="Tunlid A."/>
            <person name="Henrissat B."/>
            <person name="Grigoriev I.V."/>
            <person name="Hibbett D.S."/>
            <person name="Martin F."/>
        </authorList>
    </citation>
    <scope>NUCLEOTIDE SEQUENCE [LARGE SCALE GENOMIC DNA]</scope>
    <source>
        <strain evidence="2 3">SS14</strain>
    </source>
</reference>